<dbReference type="Proteomes" id="UP000198639">
    <property type="component" value="Unassembled WGS sequence"/>
</dbReference>
<accession>A0A1I1RAM4</accession>
<keyword evidence="3" id="KW-1185">Reference proteome</keyword>
<comment type="similarity">
    <text evidence="1">Belongs to the FrmR/RcnR family.</text>
</comment>
<proteinExistence type="inferred from homology"/>
<dbReference type="Pfam" id="PF02583">
    <property type="entry name" value="Trns_repr_metal"/>
    <property type="match status" value="1"/>
</dbReference>
<name>A0A1I1RAM4_9BURK</name>
<dbReference type="PANTHER" id="PTHR33677:SF5">
    <property type="entry name" value="TRANSCRIPTIONAL REPRESSOR FRMR"/>
    <property type="match status" value="1"/>
</dbReference>
<dbReference type="EMBL" id="FOLD01000021">
    <property type="protein sequence ID" value="SFD29208.1"/>
    <property type="molecule type" value="Genomic_DNA"/>
</dbReference>
<dbReference type="GO" id="GO:0003677">
    <property type="term" value="F:DNA binding"/>
    <property type="evidence" value="ECO:0007669"/>
    <property type="project" value="UniProtKB-KW"/>
</dbReference>
<dbReference type="AlphaFoldDB" id="A0A1I1RAM4"/>
<organism evidence="2 3">
    <name type="scientific">Massilia yuzhufengensis</name>
    <dbReference type="NCBI Taxonomy" id="1164594"/>
    <lineage>
        <taxon>Bacteria</taxon>
        <taxon>Pseudomonadati</taxon>
        <taxon>Pseudomonadota</taxon>
        <taxon>Betaproteobacteria</taxon>
        <taxon>Burkholderiales</taxon>
        <taxon>Oxalobacteraceae</taxon>
        <taxon>Telluria group</taxon>
        <taxon>Massilia</taxon>
    </lineage>
</organism>
<keyword evidence="2" id="KW-0238">DNA-binding</keyword>
<evidence type="ECO:0000313" key="2">
    <source>
        <dbReference type="EMBL" id="SFD29208.1"/>
    </source>
</evidence>
<dbReference type="InterPro" id="IPR038390">
    <property type="entry name" value="Metal_Tscrpt_repr_sf"/>
</dbReference>
<dbReference type="Gene3D" id="1.20.58.1000">
    <property type="entry name" value="Metal-sensitive repressor, helix protomer"/>
    <property type="match status" value="1"/>
</dbReference>
<dbReference type="OrthoDB" id="9806052at2"/>
<gene>
    <name evidence="2" type="ORF">SAMN05216204_12121</name>
</gene>
<dbReference type="STRING" id="1164594.SAMN05216204_12121"/>
<dbReference type="RefSeq" id="WP_091875702.1">
    <property type="nucleotide sequence ID" value="NZ_FOLD01000021.1"/>
</dbReference>
<protein>
    <submittedName>
        <fullName evidence="2">DNA-binding transcriptional regulator, FrmR family</fullName>
    </submittedName>
</protein>
<sequence>MAHTSRQKEKLINRVRRIRGQLEAVERALETETSCSDVLHLLAGARGAMNGLMAEVIEDHIREHVASPAIQSDEERTKGIDELVDVIRSYLK</sequence>
<dbReference type="GO" id="GO:0046872">
    <property type="term" value="F:metal ion binding"/>
    <property type="evidence" value="ECO:0007669"/>
    <property type="project" value="InterPro"/>
</dbReference>
<evidence type="ECO:0000313" key="3">
    <source>
        <dbReference type="Proteomes" id="UP000198639"/>
    </source>
</evidence>
<reference evidence="3" key="1">
    <citation type="submission" date="2016-10" db="EMBL/GenBank/DDBJ databases">
        <authorList>
            <person name="Varghese N."/>
            <person name="Submissions S."/>
        </authorList>
    </citation>
    <scope>NUCLEOTIDE SEQUENCE [LARGE SCALE GENOMIC DNA]</scope>
    <source>
        <strain evidence="3">CGMCC 1.12041</strain>
    </source>
</reference>
<dbReference type="CDD" id="cd10153">
    <property type="entry name" value="RcnR-FrmR-like_DUF156"/>
    <property type="match status" value="1"/>
</dbReference>
<dbReference type="GO" id="GO:0045892">
    <property type="term" value="P:negative regulation of DNA-templated transcription"/>
    <property type="evidence" value="ECO:0007669"/>
    <property type="project" value="UniProtKB-ARBA"/>
</dbReference>
<evidence type="ECO:0000256" key="1">
    <source>
        <dbReference type="ARBA" id="ARBA00005260"/>
    </source>
</evidence>
<dbReference type="PANTHER" id="PTHR33677">
    <property type="entry name" value="TRANSCRIPTIONAL REPRESSOR FRMR-RELATED"/>
    <property type="match status" value="1"/>
</dbReference>
<dbReference type="InterPro" id="IPR003735">
    <property type="entry name" value="Metal_Tscrpt_repr"/>
</dbReference>